<dbReference type="GO" id="GO:0032259">
    <property type="term" value="P:methylation"/>
    <property type="evidence" value="ECO:0007669"/>
    <property type="project" value="UniProtKB-KW"/>
</dbReference>
<evidence type="ECO:0000256" key="2">
    <source>
        <dbReference type="ARBA" id="ARBA00011900"/>
    </source>
</evidence>
<dbReference type="InterPro" id="IPR011639">
    <property type="entry name" value="MethylTrfase_TaqI-like_dom"/>
</dbReference>
<keyword evidence="9" id="KW-1185">Reference proteome</keyword>
<dbReference type="PROSITE" id="PS00092">
    <property type="entry name" value="N6_MTASE"/>
    <property type="match status" value="1"/>
</dbReference>
<dbReference type="EMBL" id="JAFEJS010000001">
    <property type="protein sequence ID" value="MBT1171837.1"/>
    <property type="molecule type" value="Genomic_DNA"/>
</dbReference>
<evidence type="ECO:0000256" key="3">
    <source>
        <dbReference type="ARBA" id="ARBA00022603"/>
    </source>
</evidence>
<evidence type="ECO:0000313" key="8">
    <source>
        <dbReference type="EMBL" id="MBT1171837.1"/>
    </source>
</evidence>
<dbReference type="PRINTS" id="PR00507">
    <property type="entry name" value="N12N6MTFRASE"/>
</dbReference>
<keyword evidence="3 8" id="KW-0489">Methyltransferase</keyword>
<protein>
    <recommendedName>
        <fullName evidence="2">site-specific DNA-methyltransferase (adenine-specific)</fullName>
        <ecNumber evidence="2">2.1.1.72</ecNumber>
    </recommendedName>
</protein>
<evidence type="ECO:0000256" key="4">
    <source>
        <dbReference type="ARBA" id="ARBA00022679"/>
    </source>
</evidence>
<evidence type="ECO:0000256" key="6">
    <source>
        <dbReference type="ARBA" id="ARBA00047942"/>
    </source>
</evidence>
<dbReference type="Pfam" id="PF07669">
    <property type="entry name" value="Eco57I"/>
    <property type="match status" value="1"/>
</dbReference>
<keyword evidence="5" id="KW-0949">S-adenosyl-L-methionine</keyword>
<evidence type="ECO:0000256" key="1">
    <source>
        <dbReference type="ARBA" id="ARBA00006594"/>
    </source>
</evidence>
<feature type="domain" description="Type II methyltransferase M.TaqI-like" evidence="7">
    <location>
        <begin position="90"/>
        <end position="263"/>
    </location>
</feature>
<evidence type="ECO:0000259" key="7">
    <source>
        <dbReference type="Pfam" id="PF07669"/>
    </source>
</evidence>
<evidence type="ECO:0000313" key="9">
    <source>
        <dbReference type="Proteomes" id="UP000773064"/>
    </source>
</evidence>
<keyword evidence="4" id="KW-0808">Transferase</keyword>
<dbReference type="Proteomes" id="UP000773064">
    <property type="component" value="Unassembled WGS sequence"/>
</dbReference>
<dbReference type="EC" id="2.1.1.72" evidence="2"/>
<dbReference type="GO" id="GO:0008168">
    <property type="term" value="F:methyltransferase activity"/>
    <property type="evidence" value="ECO:0007669"/>
    <property type="project" value="UniProtKB-KW"/>
</dbReference>
<name>A0ABS5ULQ0_9BIFI</name>
<dbReference type="PANTHER" id="PTHR33841:SF5">
    <property type="entry name" value="DNA METHYLASE (MODIFICATION METHYLASE) (METHYLTRANSFERASE)-RELATED"/>
    <property type="match status" value="1"/>
</dbReference>
<comment type="similarity">
    <text evidence="1">Belongs to the N(4)/N(6)-methyltransferase family.</text>
</comment>
<dbReference type="SUPFAM" id="SSF53335">
    <property type="entry name" value="S-adenosyl-L-methionine-dependent methyltransferases"/>
    <property type="match status" value="1"/>
</dbReference>
<evidence type="ECO:0000256" key="5">
    <source>
        <dbReference type="ARBA" id="ARBA00022691"/>
    </source>
</evidence>
<dbReference type="InterPro" id="IPR029063">
    <property type="entry name" value="SAM-dependent_MTases_sf"/>
</dbReference>
<proteinExistence type="inferred from homology"/>
<dbReference type="InterPro" id="IPR002052">
    <property type="entry name" value="DNA_methylase_N6_adenine_CS"/>
</dbReference>
<dbReference type="InterPro" id="IPR050953">
    <property type="entry name" value="N4_N6_ade-DNA_methylase"/>
</dbReference>
<comment type="catalytic activity">
    <reaction evidence="6">
        <text>a 2'-deoxyadenosine in DNA + S-adenosyl-L-methionine = an N(6)-methyl-2'-deoxyadenosine in DNA + S-adenosyl-L-homocysteine + H(+)</text>
        <dbReference type="Rhea" id="RHEA:15197"/>
        <dbReference type="Rhea" id="RHEA-COMP:12418"/>
        <dbReference type="Rhea" id="RHEA-COMP:12419"/>
        <dbReference type="ChEBI" id="CHEBI:15378"/>
        <dbReference type="ChEBI" id="CHEBI:57856"/>
        <dbReference type="ChEBI" id="CHEBI:59789"/>
        <dbReference type="ChEBI" id="CHEBI:90615"/>
        <dbReference type="ChEBI" id="CHEBI:90616"/>
        <dbReference type="EC" id="2.1.1.72"/>
    </reaction>
</comment>
<comment type="caution">
    <text evidence="8">The sequence shown here is derived from an EMBL/GenBank/DDBJ whole genome shotgun (WGS) entry which is preliminary data.</text>
</comment>
<gene>
    <name evidence="8" type="ORF">JS528_00380</name>
</gene>
<sequence>MYFGDKPYNPDVLSCLANLSNDEVFTPPEVANKILDLLPEKIWSDSSVTFLDPFTKTGVFLREITRRLLIGLEPEFPNLQERINHILNYQIWGIAITELTALLSRRTLYCSKKANGKYSIDSLFDDPDGHIRYKAGEHLWAGDRCHFCGASKQQYDRDSALESYTYEFIHTPYPERIFNNMQFDVIVGNPPYQLSDGGYGKSAAPIYQKFVEQAKKLNPRYLSMIIPSRWFSGGRGLDEFRAEMLSDKHIRELTDYESFKEVFPGVDLAGGACYFLWDRDDEGSCKIVNIRDGKRTKANRFLDEFPVFVRDNKAVDIIRRIRSIHEGRYLDDVVSSSKPFGLRTFYKPTKSGVPCHFIQRIGDGFANPEDVTDQFQLLNKWKLLIPRSPIAGQTDFSKAVKFYSDQNTAIVPPGMCCTESFLVAYAADSKEEVLSFKSYLFTKVARFLLLQAVASQDVTKRRFLFVPDLGKYDHIFTDNELCSHFDLTDEDWEYIDSRISETDQVK</sequence>
<organism evidence="8 9">
    <name type="scientific">Bifidobacterium santillanense</name>
    <dbReference type="NCBI Taxonomy" id="2809028"/>
    <lineage>
        <taxon>Bacteria</taxon>
        <taxon>Bacillati</taxon>
        <taxon>Actinomycetota</taxon>
        <taxon>Actinomycetes</taxon>
        <taxon>Bifidobacteriales</taxon>
        <taxon>Bifidobacteriaceae</taxon>
        <taxon>Bifidobacterium</taxon>
    </lineage>
</organism>
<dbReference type="Gene3D" id="3.40.50.150">
    <property type="entry name" value="Vaccinia Virus protein VP39"/>
    <property type="match status" value="1"/>
</dbReference>
<dbReference type="PANTHER" id="PTHR33841">
    <property type="entry name" value="DNA METHYLTRANSFERASE YEEA-RELATED"/>
    <property type="match status" value="1"/>
</dbReference>
<reference evidence="8 9" key="1">
    <citation type="journal article" date="2021" name="Environ. Microbiol.">
        <title>Genetic insights into the dark matter of the mammalian gut microbiota through targeted genome reconstruction.</title>
        <authorList>
            <person name="Lugli G.A."/>
            <person name="Alessandri G."/>
            <person name="Milani C."/>
            <person name="Viappiani A."/>
            <person name="Fontana F."/>
            <person name="Tarracchini C."/>
            <person name="Mancabelli L."/>
            <person name="Argentini C."/>
            <person name="Ruiz L."/>
            <person name="Margolles A."/>
            <person name="van Sinderen D."/>
            <person name="Turroni F."/>
            <person name="Ventura M."/>
        </authorList>
    </citation>
    <scope>NUCLEOTIDE SEQUENCE [LARGE SCALE GENOMIC DNA]</scope>
    <source>
        <strain evidence="8 9">MA2</strain>
    </source>
</reference>
<accession>A0ABS5ULQ0</accession>